<evidence type="ECO:0000313" key="10">
    <source>
        <dbReference type="EMBL" id="RZF46991.1"/>
    </source>
</evidence>
<dbReference type="GO" id="GO:0004362">
    <property type="term" value="F:glutathione-disulfide reductase (NADPH) activity"/>
    <property type="evidence" value="ECO:0007669"/>
    <property type="project" value="TreeGrafter"/>
</dbReference>
<evidence type="ECO:0000313" key="11">
    <source>
        <dbReference type="Proteomes" id="UP000291343"/>
    </source>
</evidence>
<dbReference type="PRINTS" id="PR00368">
    <property type="entry name" value="FADPNR"/>
</dbReference>
<comment type="caution">
    <text evidence="10">The sequence shown here is derived from an EMBL/GenBank/DDBJ whole genome shotgun (WGS) entry which is preliminary data.</text>
</comment>
<dbReference type="InParanoid" id="A0A482XP99"/>
<dbReference type="GO" id="GO:0050660">
    <property type="term" value="F:flavin adenine dinucleotide binding"/>
    <property type="evidence" value="ECO:0007669"/>
    <property type="project" value="InterPro"/>
</dbReference>
<keyword evidence="3" id="KW-0285">Flavoprotein</keyword>
<evidence type="ECO:0000256" key="3">
    <source>
        <dbReference type="ARBA" id="ARBA00022630"/>
    </source>
</evidence>
<dbReference type="AlphaFoldDB" id="A0A482XP99"/>
<feature type="domain" description="FAD/NAD(P)-binding" evidence="9">
    <location>
        <begin position="4"/>
        <end position="249"/>
    </location>
</feature>
<dbReference type="OrthoDB" id="6629618at2759"/>
<evidence type="ECO:0000256" key="4">
    <source>
        <dbReference type="ARBA" id="ARBA00022827"/>
    </source>
</evidence>
<dbReference type="PANTHER" id="PTHR42737:SF6">
    <property type="entry name" value="THIOREDOXIN-DISULFIDE REDUCTASE"/>
    <property type="match status" value="1"/>
</dbReference>
<keyword evidence="4" id="KW-0274">FAD</keyword>
<dbReference type="SUPFAM" id="SSF55424">
    <property type="entry name" value="FAD/NAD-linked reductases, dimerisation (C-terminal) domain"/>
    <property type="match status" value="1"/>
</dbReference>
<dbReference type="InterPro" id="IPR016156">
    <property type="entry name" value="FAD/NAD-linked_Rdtase_dimer_sf"/>
</dbReference>
<protein>
    <recommendedName>
        <fullName evidence="12">FAD/NAD(P)-binding domain-containing protein</fullName>
    </recommendedName>
</protein>
<dbReference type="Gene3D" id="3.50.50.60">
    <property type="entry name" value="FAD/NAD(P)-binding domain"/>
    <property type="match status" value="2"/>
</dbReference>
<organism evidence="10 11">
    <name type="scientific">Laodelphax striatellus</name>
    <name type="common">Small brown planthopper</name>
    <name type="synonym">Delphax striatella</name>
    <dbReference type="NCBI Taxonomy" id="195883"/>
    <lineage>
        <taxon>Eukaryota</taxon>
        <taxon>Metazoa</taxon>
        <taxon>Ecdysozoa</taxon>
        <taxon>Arthropoda</taxon>
        <taxon>Hexapoda</taxon>
        <taxon>Insecta</taxon>
        <taxon>Pterygota</taxon>
        <taxon>Neoptera</taxon>
        <taxon>Paraneoptera</taxon>
        <taxon>Hemiptera</taxon>
        <taxon>Auchenorrhyncha</taxon>
        <taxon>Fulgoroidea</taxon>
        <taxon>Delphacidae</taxon>
        <taxon>Criomorphinae</taxon>
        <taxon>Laodelphax</taxon>
    </lineage>
</organism>
<evidence type="ECO:0000256" key="6">
    <source>
        <dbReference type="ARBA" id="ARBA00023157"/>
    </source>
</evidence>
<dbReference type="SMR" id="A0A482XP99"/>
<dbReference type="GO" id="GO:0006749">
    <property type="term" value="P:glutathione metabolic process"/>
    <property type="evidence" value="ECO:0007669"/>
    <property type="project" value="TreeGrafter"/>
</dbReference>
<proteinExistence type="inferred from homology"/>
<name>A0A482XP99_LAOST</name>
<dbReference type="InterPro" id="IPR023753">
    <property type="entry name" value="FAD/NAD-binding_dom"/>
</dbReference>
<dbReference type="PRINTS" id="PR00411">
    <property type="entry name" value="PNDRDTASEI"/>
</dbReference>
<dbReference type="SUPFAM" id="SSF51905">
    <property type="entry name" value="FAD/NAD(P)-binding domain"/>
    <property type="match status" value="2"/>
</dbReference>
<dbReference type="GO" id="GO:0034599">
    <property type="term" value="P:cellular response to oxidative stress"/>
    <property type="evidence" value="ECO:0007669"/>
    <property type="project" value="TreeGrafter"/>
</dbReference>
<dbReference type="GO" id="GO:0005739">
    <property type="term" value="C:mitochondrion"/>
    <property type="evidence" value="ECO:0007669"/>
    <property type="project" value="TreeGrafter"/>
</dbReference>
<dbReference type="Pfam" id="PF07992">
    <property type="entry name" value="Pyr_redox_2"/>
    <property type="match status" value="1"/>
</dbReference>
<dbReference type="Proteomes" id="UP000291343">
    <property type="component" value="Unassembled WGS sequence"/>
</dbReference>
<dbReference type="STRING" id="195883.A0A482XP99"/>
<gene>
    <name evidence="10" type="ORF">LSTR_LSTR011854</name>
</gene>
<evidence type="ECO:0000256" key="5">
    <source>
        <dbReference type="ARBA" id="ARBA00023002"/>
    </source>
</evidence>
<dbReference type="PANTHER" id="PTHR42737">
    <property type="entry name" value="GLUTATHIONE REDUCTASE"/>
    <property type="match status" value="1"/>
</dbReference>
<evidence type="ECO:0008006" key="12">
    <source>
        <dbReference type="Google" id="ProtNLM"/>
    </source>
</evidence>
<evidence type="ECO:0000256" key="7">
    <source>
        <dbReference type="ARBA" id="ARBA00023284"/>
    </source>
</evidence>
<comment type="similarity">
    <text evidence="2">Belongs to the class-I pyridine nucleotide-disulfide oxidoreductase family.</text>
</comment>
<keyword evidence="11" id="KW-1185">Reference proteome</keyword>
<dbReference type="InterPro" id="IPR036188">
    <property type="entry name" value="FAD/NAD-bd_sf"/>
</dbReference>
<dbReference type="Pfam" id="PF02852">
    <property type="entry name" value="Pyr_redox_dim"/>
    <property type="match status" value="1"/>
</dbReference>
<dbReference type="InterPro" id="IPR046952">
    <property type="entry name" value="GSHR/TRXR-like"/>
</dbReference>
<dbReference type="GO" id="GO:0045454">
    <property type="term" value="P:cell redox homeostasis"/>
    <property type="evidence" value="ECO:0007669"/>
    <property type="project" value="InterPro"/>
</dbReference>
<comment type="cofactor">
    <cofactor evidence="1">
        <name>FAD</name>
        <dbReference type="ChEBI" id="CHEBI:57692"/>
    </cofactor>
</comment>
<evidence type="ECO:0000256" key="1">
    <source>
        <dbReference type="ARBA" id="ARBA00001974"/>
    </source>
</evidence>
<feature type="domain" description="Pyridine nucleotide-disulphide oxidoreductase dimerisation" evidence="8">
    <location>
        <begin position="444"/>
        <end position="551"/>
    </location>
</feature>
<keyword evidence="5" id="KW-0560">Oxidoreductase</keyword>
<evidence type="ECO:0000256" key="2">
    <source>
        <dbReference type="ARBA" id="ARBA00007532"/>
    </source>
</evidence>
<dbReference type="GO" id="GO:0005829">
    <property type="term" value="C:cytosol"/>
    <property type="evidence" value="ECO:0007669"/>
    <property type="project" value="TreeGrafter"/>
</dbReference>
<dbReference type="InterPro" id="IPR004099">
    <property type="entry name" value="Pyr_nucl-diS_OxRdtase_dimer"/>
</dbReference>
<keyword evidence="6" id="KW-1015">Disulfide bond</keyword>
<dbReference type="EMBL" id="QKKF02005135">
    <property type="protein sequence ID" value="RZF46991.1"/>
    <property type="molecule type" value="Genomic_DNA"/>
</dbReference>
<keyword evidence="7" id="KW-0676">Redox-active center</keyword>
<reference evidence="10 11" key="1">
    <citation type="journal article" date="2017" name="Gigascience">
        <title>Genome sequence of the small brown planthopper, Laodelphax striatellus.</title>
        <authorList>
            <person name="Zhu J."/>
            <person name="Jiang F."/>
            <person name="Wang X."/>
            <person name="Yang P."/>
            <person name="Bao Y."/>
            <person name="Zhao W."/>
            <person name="Wang W."/>
            <person name="Lu H."/>
            <person name="Wang Q."/>
            <person name="Cui N."/>
            <person name="Li J."/>
            <person name="Chen X."/>
            <person name="Luo L."/>
            <person name="Yu J."/>
            <person name="Kang L."/>
            <person name="Cui F."/>
        </authorList>
    </citation>
    <scope>NUCLEOTIDE SEQUENCE [LARGE SCALE GENOMIC DNA]</scope>
    <source>
        <strain evidence="10">Lst14</strain>
    </source>
</reference>
<sequence>MPEYDVIVIGSGIGGRSAAIEAQKYKLSVAIFDYVHRTQCGNSWLVGGTNINSGDIPTKLFYRAGQFYYSRMEVSKLGITLHKNDQTFQWVPFMNNVQLFCKNLAMSCQVLLQESGIEFHNGYVHFIDETTIQTTGSGIVKTKYRAPIFILATGTKPRIDKEIFGYDLAITSDDIFSLKKCPARVLIVGCSSTSVECAGFLRLIGVSVTIVVDSQPLKNVDEECACRIIEHLDLIGVMFLWKYKVERIEEIFESSRRSTRVSSLGSRHSDYLQLHFKNYLSAKGSNVEDRTDSFQENSANASSRMKSKPCSSRWRKVFLRKMSSKEERFSSFTDTWSSHPDRRFSKIKQKMNPIIIDTYEVVMFAQDRVPRIQDMGLRDIKVSIDPDGKIISNIYDETGCETIYAIGDVVAGRPGLSSVAAKSGKLLIGRLYNDSDEVVNYDVVPRVILTPIKYSYVGLSEQEAIRIYGAEHVEIYERSFRPLSWKILKTHKSKLCFAKMICVEDGLVEDRVVGLHYIGPMADDIIQGFELVLKLGVNRKTINDMITVYPSDASIFSRLSPRRKVQQSV</sequence>
<evidence type="ECO:0000259" key="8">
    <source>
        <dbReference type="Pfam" id="PF02852"/>
    </source>
</evidence>
<dbReference type="Gene3D" id="3.30.390.30">
    <property type="match status" value="1"/>
</dbReference>
<evidence type="ECO:0000259" key="9">
    <source>
        <dbReference type="Pfam" id="PF07992"/>
    </source>
</evidence>
<accession>A0A482XP99</accession>